<evidence type="ECO:0000313" key="4">
    <source>
        <dbReference type="EMBL" id="KAI6645753.1"/>
    </source>
</evidence>
<dbReference type="AlphaFoldDB" id="A0AAV7JAM3"/>
<evidence type="ECO:0000313" key="5">
    <source>
        <dbReference type="Proteomes" id="UP001165289"/>
    </source>
</evidence>
<keyword evidence="1" id="KW-0677">Repeat</keyword>
<dbReference type="PANTHER" id="PTHR24171:SF9">
    <property type="entry name" value="ANKYRIN REPEAT DOMAIN-CONTAINING PROTEIN 39"/>
    <property type="match status" value="1"/>
</dbReference>
<dbReference type="Pfam" id="PF12796">
    <property type="entry name" value="Ank_2"/>
    <property type="match status" value="1"/>
</dbReference>
<dbReference type="PROSITE" id="PS50088">
    <property type="entry name" value="ANK_REPEAT"/>
    <property type="match status" value="1"/>
</dbReference>
<organism evidence="4 5">
    <name type="scientific">Oopsacas minuta</name>
    <dbReference type="NCBI Taxonomy" id="111878"/>
    <lineage>
        <taxon>Eukaryota</taxon>
        <taxon>Metazoa</taxon>
        <taxon>Porifera</taxon>
        <taxon>Hexactinellida</taxon>
        <taxon>Hexasterophora</taxon>
        <taxon>Lyssacinosida</taxon>
        <taxon>Leucopsacidae</taxon>
        <taxon>Oopsacas</taxon>
    </lineage>
</organism>
<dbReference type="EMBL" id="JAKMXF010000365">
    <property type="protein sequence ID" value="KAI6645753.1"/>
    <property type="molecule type" value="Genomic_DNA"/>
</dbReference>
<keyword evidence="2 3" id="KW-0040">ANK repeat</keyword>
<gene>
    <name evidence="4" type="ORF">LOD99_13016</name>
</gene>
<dbReference type="InterPro" id="IPR002110">
    <property type="entry name" value="Ankyrin_rpt"/>
</dbReference>
<reference evidence="4 5" key="1">
    <citation type="journal article" date="2023" name="BMC Biol.">
        <title>The compact genome of the sponge Oopsacas minuta (Hexactinellida) is lacking key metazoan core genes.</title>
        <authorList>
            <person name="Santini S."/>
            <person name="Schenkelaars Q."/>
            <person name="Jourda C."/>
            <person name="Duchesne M."/>
            <person name="Belahbib H."/>
            <person name="Rocher C."/>
            <person name="Selva M."/>
            <person name="Riesgo A."/>
            <person name="Vervoort M."/>
            <person name="Leys S.P."/>
            <person name="Kodjabachian L."/>
            <person name="Le Bivic A."/>
            <person name="Borchiellini C."/>
            <person name="Claverie J.M."/>
            <person name="Renard E."/>
        </authorList>
    </citation>
    <scope>NUCLEOTIDE SEQUENCE [LARGE SCALE GENOMIC DNA]</scope>
    <source>
        <strain evidence="4">SPO-2</strain>
    </source>
</reference>
<evidence type="ECO:0000256" key="2">
    <source>
        <dbReference type="ARBA" id="ARBA00023043"/>
    </source>
</evidence>
<evidence type="ECO:0000256" key="1">
    <source>
        <dbReference type="ARBA" id="ARBA00022737"/>
    </source>
</evidence>
<proteinExistence type="predicted"/>
<dbReference type="PANTHER" id="PTHR24171">
    <property type="entry name" value="ANKYRIN REPEAT DOMAIN-CONTAINING PROTEIN 39-RELATED"/>
    <property type="match status" value="1"/>
</dbReference>
<name>A0AAV7JAM3_9METZ</name>
<evidence type="ECO:0000256" key="3">
    <source>
        <dbReference type="PROSITE-ProRule" id="PRU00023"/>
    </source>
</evidence>
<dbReference type="Gene3D" id="1.25.40.20">
    <property type="entry name" value="Ankyrin repeat-containing domain"/>
    <property type="match status" value="1"/>
</dbReference>
<dbReference type="InterPro" id="IPR036770">
    <property type="entry name" value="Ankyrin_rpt-contain_sf"/>
</dbReference>
<sequence>MLSRKSVKKRLPSFPIHAACLSGDLISIKDYISTRGNIDCRDRNGRTPLHETCCIKHFSNYIKSGTVLELVKLLIKNGADPMATDDLGETPLHCVARHRIHREIAAYFVTECMVSLTCLNKFGQTPLDVAKESSTSLLKSLSYRKNPPSANCDYISQLPEVLQFLLLHENLCDRSLRSLAREKINLYLYPYSHEKLNELPLPNHMKCYIGGLSFIQWMKKRETFVDDYNNNEDITQTSSCKLM</sequence>
<dbReference type="SMART" id="SM00248">
    <property type="entry name" value="ANK"/>
    <property type="match status" value="2"/>
</dbReference>
<keyword evidence="5" id="KW-1185">Reference proteome</keyword>
<accession>A0AAV7JAM3</accession>
<protein>
    <submittedName>
        <fullName evidence="4">A Designed Ankyrin Repeat Protein</fullName>
    </submittedName>
</protein>
<dbReference type="Proteomes" id="UP001165289">
    <property type="component" value="Unassembled WGS sequence"/>
</dbReference>
<feature type="repeat" description="ANK" evidence="3">
    <location>
        <begin position="44"/>
        <end position="86"/>
    </location>
</feature>
<dbReference type="SUPFAM" id="SSF48403">
    <property type="entry name" value="Ankyrin repeat"/>
    <property type="match status" value="1"/>
</dbReference>
<comment type="caution">
    <text evidence="4">The sequence shown here is derived from an EMBL/GenBank/DDBJ whole genome shotgun (WGS) entry which is preliminary data.</text>
</comment>